<dbReference type="RefSeq" id="WP_197549507.1">
    <property type="nucleotide sequence ID" value="NZ_CP063164.1"/>
</dbReference>
<dbReference type="Pfam" id="PF14552">
    <property type="entry name" value="Tautomerase_2"/>
    <property type="match status" value="1"/>
</dbReference>
<dbReference type="EMBL" id="CP063164">
    <property type="protein sequence ID" value="QOR62688.1"/>
    <property type="molecule type" value="Genomic_DNA"/>
</dbReference>
<evidence type="ECO:0000313" key="1">
    <source>
        <dbReference type="EMBL" id="QOR62688.1"/>
    </source>
</evidence>
<dbReference type="Proteomes" id="UP000595074">
    <property type="component" value="Chromosome"/>
</dbReference>
<accession>A0A7M1S5Q4</accession>
<reference evidence="1 2" key="1">
    <citation type="submission" date="2020-10" db="EMBL/GenBank/DDBJ databases">
        <title>The genome of sulfurovum sp.</title>
        <authorList>
            <person name="Xie S."/>
            <person name="Shao Z."/>
            <person name="Jiang L."/>
        </authorList>
    </citation>
    <scope>NUCLEOTIDE SEQUENCE [LARGE SCALE GENOMIC DNA]</scope>
    <source>
        <strain evidence="1 2">ST-419</strain>
    </source>
</reference>
<dbReference type="KEGG" id="sinu:IMZ28_04255"/>
<gene>
    <name evidence="1" type="ORF">IMZ28_04255</name>
</gene>
<dbReference type="InterPro" id="IPR037479">
    <property type="entry name" value="Tauto_MSAD"/>
</dbReference>
<proteinExistence type="predicted"/>
<organism evidence="1 2">
    <name type="scientific">Sulfurovum indicum</name>
    <dbReference type="NCBI Taxonomy" id="2779528"/>
    <lineage>
        <taxon>Bacteria</taxon>
        <taxon>Pseudomonadati</taxon>
        <taxon>Campylobacterota</taxon>
        <taxon>Epsilonproteobacteria</taxon>
        <taxon>Campylobacterales</taxon>
        <taxon>Sulfurovaceae</taxon>
        <taxon>Sulfurovum</taxon>
    </lineage>
</organism>
<dbReference type="SUPFAM" id="SSF55331">
    <property type="entry name" value="Tautomerase/MIF"/>
    <property type="match status" value="1"/>
</dbReference>
<name>A0A7M1S5Q4_9BACT</name>
<dbReference type="InterPro" id="IPR014347">
    <property type="entry name" value="Tautomerase/MIF_sf"/>
</dbReference>
<dbReference type="AlphaFoldDB" id="A0A7M1S5Q4"/>
<evidence type="ECO:0000313" key="2">
    <source>
        <dbReference type="Proteomes" id="UP000595074"/>
    </source>
</evidence>
<sequence>MFFPMDRSEAFDIIGITMMAGCSSETKKRLITLLFEQIQKEVGIQSDDI</sequence>
<protein>
    <submittedName>
        <fullName evidence="1">Tautomerase family protein</fullName>
    </submittedName>
</protein>
<keyword evidence="2" id="KW-1185">Reference proteome</keyword>
<dbReference type="Gene3D" id="3.30.429.10">
    <property type="entry name" value="Macrophage Migration Inhibitory Factor"/>
    <property type="match status" value="1"/>
</dbReference>